<evidence type="ECO:0000313" key="2">
    <source>
        <dbReference type="Proteomes" id="UP000255082"/>
    </source>
</evidence>
<accession>A0A378X4C7</accession>
<dbReference type="EMBL" id="UGRU01000001">
    <property type="protein sequence ID" value="SUA47403.1"/>
    <property type="molecule type" value="Genomic_DNA"/>
</dbReference>
<proteinExistence type="predicted"/>
<dbReference type="OrthoDB" id="4578660at2"/>
<name>A0A378X4C7_9NOCA</name>
<gene>
    <name evidence="1" type="ORF">NCTC13184_05944</name>
</gene>
<protein>
    <submittedName>
        <fullName evidence="1">Uncharacterized protein</fullName>
    </submittedName>
</protein>
<reference evidence="1 2" key="1">
    <citation type="submission" date="2018-06" db="EMBL/GenBank/DDBJ databases">
        <authorList>
            <consortium name="Pathogen Informatics"/>
            <person name="Doyle S."/>
        </authorList>
    </citation>
    <scope>NUCLEOTIDE SEQUENCE [LARGE SCALE GENOMIC DNA]</scope>
    <source>
        <strain evidence="1 2">NCTC13184</strain>
    </source>
</reference>
<dbReference type="RefSeq" id="WP_128145485.1">
    <property type="nucleotide sequence ID" value="NZ_UGRU01000001.1"/>
</dbReference>
<sequence>MFREFTNGHALETLCVDCNGGASERGLPQAYTAWHQDVLGHVHRCGAAYRQVTGGDPNDLWSLTRPDGAAFTLPLEHGRGVDRESLNNLHPGRIARQILGGILAVQDTRRLLADHPQLQAAYFNDEPTSIAPFTLHVALANVGTAYMNTSASTITIDLVTGASTADECWILALSPFLMILVNGDESPVTATRIDHWFQRSTKVTFGRRQDRTVNYPIARRDELLVNTLHDGLDRLPPNPPDQ</sequence>
<organism evidence="1 2">
    <name type="scientific">Nocardia africana</name>
    <dbReference type="NCBI Taxonomy" id="134964"/>
    <lineage>
        <taxon>Bacteria</taxon>
        <taxon>Bacillati</taxon>
        <taxon>Actinomycetota</taxon>
        <taxon>Actinomycetes</taxon>
        <taxon>Mycobacteriales</taxon>
        <taxon>Nocardiaceae</taxon>
        <taxon>Nocardia</taxon>
    </lineage>
</organism>
<dbReference type="Proteomes" id="UP000255082">
    <property type="component" value="Unassembled WGS sequence"/>
</dbReference>
<evidence type="ECO:0000313" key="1">
    <source>
        <dbReference type="EMBL" id="SUA47403.1"/>
    </source>
</evidence>
<dbReference type="AlphaFoldDB" id="A0A378X4C7"/>